<dbReference type="Proteomes" id="UP000006514">
    <property type="component" value="Unassembled WGS sequence"/>
</dbReference>
<feature type="signal peptide" evidence="1">
    <location>
        <begin position="1"/>
        <end position="21"/>
    </location>
</feature>
<proteinExistence type="predicted"/>
<dbReference type="AlphaFoldDB" id="J0D1Y2"/>
<sequence>MRFSASTFLVAAALAAMPVHAFTAWSGNACNGAQGADAACNGGCGDFRDRHSFKAGSGTHCVALYAGTNCGGQRFNFTGQSQQCTNVNTGTNIQSYRCYAGAGCS</sequence>
<protein>
    <submittedName>
        <fullName evidence="2">Uncharacterized protein</fullName>
    </submittedName>
</protein>
<name>J0D1Y2_AURST</name>
<feature type="chain" id="PRO_5003732592" evidence="1">
    <location>
        <begin position="22"/>
        <end position="105"/>
    </location>
</feature>
<keyword evidence="3" id="KW-1185">Reference proteome</keyword>
<keyword evidence="1" id="KW-0732">Signal</keyword>
<dbReference type="EMBL" id="JH687805">
    <property type="protein sequence ID" value="EJD40170.1"/>
    <property type="molecule type" value="Genomic_DNA"/>
</dbReference>
<evidence type="ECO:0000313" key="2">
    <source>
        <dbReference type="EMBL" id="EJD40170.1"/>
    </source>
</evidence>
<gene>
    <name evidence="2" type="ORF">AURDEDRAFT_170750</name>
</gene>
<dbReference type="KEGG" id="adl:AURDEDRAFT_170750"/>
<evidence type="ECO:0000256" key="1">
    <source>
        <dbReference type="SAM" id="SignalP"/>
    </source>
</evidence>
<reference evidence="3" key="1">
    <citation type="journal article" date="2012" name="Science">
        <title>The Paleozoic origin of enzymatic lignin decomposition reconstructed from 31 fungal genomes.</title>
        <authorList>
            <person name="Floudas D."/>
            <person name="Binder M."/>
            <person name="Riley R."/>
            <person name="Barry K."/>
            <person name="Blanchette R.A."/>
            <person name="Henrissat B."/>
            <person name="Martinez A.T."/>
            <person name="Otillar R."/>
            <person name="Spatafora J.W."/>
            <person name="Yadav J.S."/>
            <person name="Aerts A."/>
            <person name="Benoit I."/>
            <person name="Boyd A."/>
            <person name="Carlson A."/>
            <person name="Copeland A."/>
            <person name="Coutinho P.M."/>
            <person name="de Vries R.P."/>
            <person name="Ferreira P."/>
            <person name="Findley K."/>
            <person name="Foster B."/>
            <person name="Gaskell J."/>
            <person name="Glotzer D."/>
            <person name="Gorecki P."/>
            <person name="Heitman J."/>
            <person name="Hesse C."/>
            <person name="Hori C."/>
            <person name="Igarashi K."/>
            <person name="Jurgens J.A."/>
            <person name="Kallen N."/>
            <person name="Kersten P."/>
            <person name="Kohler A."/>
            <person name="Kuees U."/>
            <person name="Kumar T.K.A."/>
            <person name="Kuo A."/>
            <person name="LaButti K."/>
            <person name="Larrondo L.F."/>
            <person name="Lindquist E."/>
            <person name="Ling A."/>
            <person name="Lombard V."/>
            <person name="Lucas S."/>
            <person name="Lundell T."/>
            <person name="Martin R."/>
            <person name="McLaughlin D.J."/>
            <person name="Morgenstern I."/>
            <person name="Morin E."/>
            <person name="Murat C."/>
            <person name="Nagy L.G."/>
            <person name="Nolan M."/>
            <person name="Ohm R.A."/>
            <person name="Patyshakuliyeva A."/>
            <person name="Rokas A."/>
            <person name="Ruiz-Duenas F.J."/>
            <person name="Sabat G."/>
            <person name="Salamov A."/>
            <person name="Samejima M."/>
            <person name="Schmutz J."/>
            <person name="Slot J.C."/>
            <person name="St John F."/>
            <person name="Stenlid J."/>
            <person name="Sun H."/>
            <person name="Sun S."/>
            <person name="Syed K."/>
            <person name="Tsang A."/>
            <person name="Wiebenga A."/>
            <person name="Young D."/>
            <person name="Pisabarro A."/>
            <person name="Eastwood D.C."/>
            <person name="Martin F."/>
            <person name="Cullen D."/>
            <person name="Grigoriev I.V."/>
            <person name="Hibbett D.S."/>
        </authorList>
    </citation>
    <scope>NUCLEOTIDE SEQUENCE [LARGE SCALE GENOMIC DNA]</scope>
    <source>
        <strain evidence="3">TFB10046</strain>
    </source>
</reference>
<dbReference type="InParanoid" id="J0D1Y2"/>
<evidence type="ECO:0000313" key="3">
    <source>
        <dbReference type="Proteomes" id="UP000006514"/>
    </source>
</evidence>
<organism evidence="2 3">
    <name type="scientific">Auricularia subglabra (strain TFB-10046 / SS5)</name>
    <name type="common">White-rot fungus</name>
    <name type="synonym">Auricularia delicata (strain TFB10046)</name>
    <dbReference type="NCBI Taxonomy" id="717982"/>
    <lineage>
        <taxon>Eukaryota</taxon>
        <taxon>Fungi</taxon>
        <taxon>Dikarya</taxon>
        <taxon>Basidiomycota</taxon>
        <taxon>Agaricomycotina</taxon>
        <taxon>Agaricomycetes</taxon>
        <taxon>Auriculariales</taxon>
        <taxon>Auriculariaceae</taxon>
        <taxon>Auricularia</taxon>
    </lineage>
</organism>
<accession>J0D1Y2</accession>